<dbReference type="Gene3D" id="1.25.10.10">
    <property type="entry name" value="Leucine-rich Repeat Variant"/>
    <property type="match status" value="2"/>
</dbReference>
<dbReference type="GO" id="GO:0036064">
    <property type="term" value="C:ciliary basal body"/>
    <property type="evidence" value="ECO:0007669"/>
    <property type="project" value="InterPro"/>
</dbReference>
<proteinExistence type="predicted"/>
<feature type="domain" description="Rotatin N-terminal" evidence="1">
    <location>
        <begin position="20"/>
        <end position="117"/>
    </location>
</feature>
<dbReference type="GO" id="GO:0005813">
    <property type="term" value="C:centrosome"/>
    <property type="evidence" value="ECO:0007669"/>
    <property type="project" value="InterPro"/>
</dbReference>
<dbReference type="GO" id="GO:0005814">
    <property type="term" value="C:centriole"/>
    <property type="evidence" value="ECO:0007669"/>
    <property type="project" value="TreeGrafter"/>
</dbReference>
<dbReference type="InterPro" id="IPR030791">
    <property type="entry name" value="Rotatin"/>
</dbReference>
<dbReference type="PANTHER" id="PTHR31691">
    <property type="entry name" value="ROTATIN"/>
    <property type="match status" value="1"/>
</dbReference>
<dbReference type="Pfam" id="PF14726">
    <property type="entry name" value="RTTN_N"/>
    <property type="match status" value="1"/>
</dbReference>
<name>A0A9P0B438_BRAAE</name>
<dbReference type="GO" id="GO:0010457">
    <property type="term" value="P:centriole-centriole cohesion"/>
    <property type="evidence" value="ECO:0007669"/>
    <property type="project" value="TreeGrafter"/>
</dbReference>
<accession>A0A9P0B438</accession>
<dbReference type="GO" id="GO:0007099">
    <property type="term" value="P:centriole replication"/>
    <property type="evidence" value="ECO:0007669"/>
    <property type="project" value="TreeGrafter"/>
</dbReference>
<keyword evidence="3" id="KW-1185">Reference proteome</keyword>
<gene>
    <name evidence="2" type="ORF">MELIAE_LOCUS6083</name>
</gene>
<sequence length="2138" mass="242399">MENKYISSAHIEKLGHTITEIRERALFNIVCKLDNGLLFDNDLARSKELLNKLFNWFLFDPCTNEDIVFKLIKKILKSETGKTLINHYGNNIIIKELKKIRSYIEPKYFKHVDELMEMSSNFVDVPPLVSDLPLSYRSTDTQTARKTFGSTATTQILYVNKDDSLDQQDGPKTYRIESNRSSNKELNETVLDWLPLVEPDRHVLKSVEQSLSNPPQPVALLHSCEFFVSVLLQDFPAEVFIQRPGIVFNFLNLLEVCFSTRVTNAVLNCLFCLTKGLKLRLSQFLDPSLRSFKLQYFQLSSGTSGSTSSKSSRNSAINNENDKYETCEDTILLKNAQISILKYCYITANKVLRFLCVKPENLNSERSKSNNQTALNLSVTLIEEILSLLSSTINCNIWDITQQNMKQFNELLFSYGQTLDFLRLDSTTCENNLNSRALYLCTVLNCVTLTKSALAISNSNSLPANFKNALSNSLLDVCMARIYPEMHESIQNFVKKFDSDGDTKKYNLVKGICDGMNAAVKILKNHKHQNFHEFLHFTEKSLPSVEFHKNLHLLKIYVEVVSEKLFLLKDDEEMQDKAENITLFFLSHNSVEIKEEMYRLCHSKVIGTVGPKINLGNLGSPIFFILTDKILTEISMFGVTSKNSKIQIYSENILNHIIKSKILVSDSIWNKTIESLITSLPILTCHAHKELLLGRIIVNILDPDTAKDLLFPKITILKSNAALLFSKDDTSRDEAYSRICWLLATQDDAKATLPRLNGLYDKALSNVCRQPKIVDLNKSRMTQHFYQPSSLYQIVDVLKSKNVEPVIRRSAVTQVSVMLEDALLHQVFLDLGGLDVIVKVIKHALIEQDFQDYPDSVIPAIAALKFLALHHGSVRDYLSNEVDVIISILRAMFLYFTEERVKQDASILLFTLLYKDFIIGSPQKGNFSLPHFVYDTLHVPFICGTHWSQSPYTNETICDSIVKDKWCLSSLQIQWNIEVFGFQNLLKLQEISYSDCNIEVPDILRLNQYDFESIKRSSIDYCIKESLDDIQNGASHSNVIESINSLTLYLNLHNLYKTLKKSDMDDILSHPWEKTLVRFLKVLPSSEEDVFLLKAVIKLLKVLATCHKNSERECWISQFLKNPNTCILDLLAIDNTTEEESKILSEELLKLISICACQEQHYLDYCYPLKLKPQKPEDAAMSWRYVVNILSDTLKFSDAQHFYNLAYLDSILSCLVNLTGSLGWSECKPSLTAKEPIPQMIKVLCELLVAFHCGKGQSASVSVMGLSITRHVLLILNHTLAEIQNAKAKGWESLFLEQNIFENLIALWSSRDTVLRAAALQLFNGLVLSARMAVEVVKMKNCGIWDLTFSVINDESEANIVKENAFLLLANLVAHNIPNETCKNGLKKQDSIGYILGLTEEHNFFTNVELILTKLFTMDFTQDTLSTGYSAYTESTFSSSRSSQSSSSSRSDLTDSLRSYVTTPSLVKNIAIFICNLMTLAPTEVTTKLHEQGILKLLLRTLCLPAMSIRNTRELSLYCDLLEMNSYVCSCLSMAASYNISCLGTILHTRDCFNIVISLLNPKIYHANLPQLIYLRNCLWSEIFNLILIIFNLDNKGLESLDIFSGTLSEIGPEPFLETLCESLCSIGSKDLQTSALASLTSLLRVDSGRPTIVNEISPSLSVHDLLDSVKTPRSFLGDEDNDDEENIEPSNINKSPIDSPKESMIKLLEETYFEGYCLKKPSKKVVQSLEVVRCDNINMSGSEICKILLYLYDLEELKSKKDASNAKKKSLVIAALSALLCVSQEAKKHAMNNGLLFNIIKKLREFVVKLSLDSVECLRKVSDKKRVCPILQELDEVVGLATNFMYRNDEAKKEADKYDIADVLHKLWGWFNVQNSYLLDVLRLLCTFTTNCSLACQSLPLTNPVAGSGPKKSPNNLSLLHAIITLIEKEMNQISRTHDLTALELSFDILHNCSTVLECRVLLSKGNLLQSISRLHPALTKRQKPWSTIELIWLNFLQTFTKYPEGQTCIAKITDVFEIVMNLTNSTKAENRILAMSVLRNLAFYQPNRPRLLSSGEFLNILQNKLEFGDKEEKSHVVVIMWTLAANSQKAKLVLKSANLEKKLQDAIKQRKLMGDFNTEEEDIKIMFYVLNILKDR</sequence>
<dbReference type="OrthoDB" id="428850at2759"/>
<dbReference type="GO" id="GO:0032053">
    <property type="term" value="P:ciliary basal body organization"/>
    <property type="evidence" value="ECO:0007669"/>
    <property type="project" value="TreeGrafter"/>
</dbReference>
<evidence type="ECO:0000313" key="2">
    <source>
        <dbReference type="EMBL" id="CAH0554508.1"/>
    </source>
</evidence>
<protein>
    <recommendedName>
        <fullName evidence="1">Rotatin N-terminal domain-containing protein</fullName>
    </recommendedName>
</protein>
<dbReference type="InterPro" id="IPR029249">
    <property type="entry name" value="Rotatin_N"/>
</dbReference>
<dbReference type="EMBL" id="OV121135">
    <property type="protein sequence ID" value="CAH0554508.1"/>
    <property type="molecule type" value="Genomic_DNA"/>
</dbReference>
<dbReference type="InterPro" id="IPR016024">
    <property type="entry name" value="ARM-type_fold"/>
</dbReference>
<reference evidence="2" key="1">
    <citation type="submission" date="2021-12" db="EMBL/GenBank/DDBJ databases">
        <authorList>
            <person name="King R."/>
        </authorList>
    </citation>
    <scope>NUCLEOTIDE SEQUENCE</scope>
</reference>
<dbReference type="PANTHER" id="PTHR31691:SF1">
    <property type="entry name" value="ROTATIN"/>
    <property type="match status" value="1"/>
</dbReference>
<evidence type="ECO:0000313" key="3">
    <source>
        <dbReference type="Proteomes" id="UP001154078"/>
    </source>
</evidence>
<organism evidence="2 3">
    <name type="scientific">Brassicogethes aeneus</name>
    <name type="common">Rape pollen beetle</name>
    <name type="synonym">Meligethes aeneus</name>
    <dbReference type="NCBI Taxonomy" id="1431903"/>
    <lineage>
        <taxon>Eukaryota</taxon>
        <taxon>Metazoa</taxon>
        <taxon>Ecdysozoa</taxon>
        <taxon>Arthropoda</taxon>
        <taxon>Hexapoda</taxon>
        <taxon>Insecta</taxon>
        <taxon>Pterygota</taxon>
        <taxon>Neoptera</taxon>
        <taxon>Endopterygota</taxon>
        <taxon>Coleoptera</taxon>
        <taxon>Polyphaga</taxon>
        <taxon>Cucujiformia</taxon>
        <taxon>Nitidulidae</taxon>
        <taxon>Meligethinae</taxon>
        <taxon>Brassicogethes</taxon>
    </lineage>
</organism>
<evidence type="ECO:0000259" key="1">
    <source>
        <dbReference type="Pfam" id="PF14726"/>
    </source>
</evidence>
<dbReference type="Proteomes" id="UP001154078">
    <property type="component" value="Chromosome 4"/>
</dbReference>
<dbReference type="InterPro" id="IPR011989">
    <property type="entry name" value="ARM-like"/>
</dbReference>
<dbReference type="SUPFAM" id="SSF48371">
    <property type="entry name" value="ARM repeat"/>
    <property type="match status" value="3"/>
</dbReference>